<evidence type="ECO:0000313" key="8">
    <source>
        <dbReference type="Proteomes" id="UP000186922"/>
    </source>
</evidence>
<dbReference type="GO" id="GO:0016020">
    <property type="term" value="C:membrane"/>
    <property type="evidence" value="ECO:0007669"/>
    <property type="project" value="UniProtKB-SubCell"/>
</dbReference>
<evidence type="ECO:0000256" key="3">
    <source>
        <dbReference type="ARBA" id="ARBA00022989"/>
    </source>
</evidence>
<dbReference type="InterPro" id="IPR028082">
    <property type="entry name" value="Peripla_BP_I"/>
</dbReference>
<keyword evidence="3" id="KW-1133">Transmembrane helix</keyword>
<sequence>MWRPVAIFLVCTAYVKVQGVQIMFVAMAAGGRNVQVGYEVIGSAYDVAMDRARRLYPRVYQDVFLTRYFIPGRYSCEEAVGITTAGLGLLFRRENGDQVSERRKQEASYFRIILTPGCTFEMFTLADFAREEGVTVFGSTASINMRNLQWRFPTFFPWSAIPYGNAASAILTLMRLYKWKRFNLVCDTSSSTPFTYVFEVSCNLFQQISLNFRDLNMRTLKFDSSNNTTILPMLKQCRASSTVTVVASVPDVYKNVLWIAASQGMSTGDYASISGQSAAFSSHSSTNRLTSCLSGFCVVPGINVYPARRLLLGDKSRRGWKTFLHPTFHLCAVF</sequence>
<keyword evidence="4" id="KW-0472">Membrane</keyword>
<accession>A0A1D1V1D5</accession>
<name>A0A1D1V1D5_RAMVA</name>
<dbReference type="SUPFAM" id="SSF53822">
    <property type="entry name" value="Periplasmic binding protein-like I"/>
    <property type="match status" value="1"/>
</dbReference>
<evidence type="ECO:0000313" key="7">
    <source>
        <dbReference type="EMBL" id="GAU92248.1"/>
    </source>
</evidence>
<evidence type="ECO:0000256" key="2">
    <source>
        <dbReference type="ARBA" id="ARBA00022692"/>
    </source>
</evidence>
<evidence type="ECO:0000259" key="6">
    <source>
        <dbReference type="Pfam" id="PF01094"/>
    </source>
</evidence>
<keyword evidence="5" id="KW-0732">Signal</keyword>
<dbReference type="EMBL" id="BDGG01000002">
    <property type="protein sequence ID" value="GAU92248.1"/>
    <property type="molecule type" value="Genomic_DNA"/>
</dbReference>
<dbReference type="OrthoDB" id="10582087at2759"/>
<dbReference type="InterPro" id="IPR001828">
    <property type="entry name" value="ANF_lig-bd_rcpt"/>
</dbReference>
<proteinExistence type="predicted"/>
<feature type="domain" description="Receptor ligand binding region" evidence="6">
    <location>
        <begin position="110"/>
        <end position="287"/>
    </location>
</feature>
<feature type="signal peptide" evidence="5">
    <location>
        <begin position="1"/>
        <end position="19"/>
    </location>
</feature>
<dbReference type="Proteomes" id="UP000186922">
    <property type="component" value="Unassembled WGS sequence"/>
</dbReference>
<evidence type="ECO:0000256" key="5">
    <source>
        <dbReference type="SAM" id="SignalP"/>
    </source>
</evidence>
<comment type="caution">
    <text evidence="7">The sequence shown here is derived from an EMBL/GenBank/DDBJ whole genome shotgun (WGS) entry which is preliminary data.</text>
</comment>
<reference evidence="7 8" key="1">
    <citation type="journal article" date="2016" name="Nat. Commun.">
        <title>Extremotolerant tardigrade genome and improved radiotolerance of human cultured cells by tardigrade-unique protein.</title>
        <authorList>
            <person name="Hashimoto T."/>
            <person name="Horikawa D.D."/>
            <person name="Saito Y."/>
            <person name="Kuwahara H."/>
            <person name="Kozuka-Hata H."/>
            <person name="Shin-I T."/>
            <person name="Minakuchi Y."/>
            <person name="Ohishi K."/>
            <person name="Motoyama A."/>
            <person name="Aizu T."/>
            <person name="Enomoto A."/>
            <person name="Kondo K."/>
            <person name="Tanaka S."/>
            <person name="Hara Y."/>
            <person name="Koshikawa S."/>
            <person name="Sagara H."/>
            <person name="Miura T."/>
            <person name="Yokobori S."/>
            <person name="Miyagawa K."/>
            <person name="Suzuki Y."/>
            <person name="Kubo T."/>
            <person name="Oyama M."/>
            <person name="Kohara Y."/>
            <person name="Fujiyama A."/>
            <person name="Arakawa K."/>
            <person name="Katayama T."/>
            <person name="Toyoda A."/>
            <person name="Kunieda T."/>
        </authorList>
    </citation>
    <scope>NUCLEOTIDE SEQUENCE [LARGE SCALE GENOMIC DNA]</scope>
    <source>
        <strain evidence="7 8">YOKOZUNA-1</strain>
    </source>
</reference>
<keyword evidence="2" id="KW-0812">Transmembrane</keyword>
<protein>
    <recommendedName>
        <fullName evidence="6">Receptor ligand binding region domain-containing protein</fullName>
    </recommendedName>
</protein>
<evidence type="ECO:0000256" key="1">
    <source>
        <dbReference type="ARBA" id="ARBA00004370"/>
    </source>
</evidence>
<evidence type="ECO:0000256" key="4">
    <source>
        <dbReference type="ARBA" id="ARBA00023136"/>
    </source>
</evidence>
<comment type="subcellular location">
    <subcellularLocation>
        <location evidence="1">Membrane</location>
    </subcellularLocation>
</comment>
<dbReference type="AlphaFoldDB" id="A0A1D1V1D5"/>
<dbReference type="Gene3D" id="3.40.50.2300">
    <property type="match status" value="1"/>
</dbReference>
<organism evidence="7 8">
    <name type="scientific">Ramazzottius varieornatus</name>
    <name type="common">Water bear</name>
    <name type="synonym">Tardigrade</name>
    <dbReference type="NCBI Taxonomy" id="947166"/>
    <lineage>
        <taxon>Eukaryota</taxon>
        <taxon>Metazoa</taxon>
        <taxon>Ecdysozoa</taxon>
        <taxon>Tardigrada</taxon>
        <taxon>Eutardigrada</taxon>
        <taxon>Parachela</taxon>
        <taxon>Hypsibioidea</taxon>
        <taxon>Ramazzottiidae</taxon>
        <taxon>Ramazzottius</taxon>
    </lineage>
</organism>
<feature type="chain" id="PRO_5008897890" description="Receptor ligand binding region domain-containing protein" evidence="5">
    <location>
        <begin position="20"/>
        <end position="334"/>
    </location>
</feature>
<keyword evidence="8" id="KW-1185">Reference proteome</keyword>
<gene>
    <name evidence="7" type="primary">RvY_04352-1</name>
    <name evidence="7" type="synonym">RvY_04352.1</name>
    <name evidence="7" type="ORF">RvY_04352</name>
</gene>
<dbReference type="Pfam" id="PF01094">
    <property type="entry name" value="ANF_receptor"/>
    <property type="match status" value="1"/>
</dbReference>